<dbReference type="PANTHER" id="PTHR33606">
    <property type="entry name" value="PROTEIN YCII"/>
    <property type="match status" value="1"/>
</dbReference>
<proteinExistence type="predicted"/>
<dbReference type="InterPro" id="IPR051807">
    <property type="entry name" value="Sec-metab_biosynth-assoc"/>
</dbReference>
<dbReference type="SUPFAM" id="SSF54909">
    <property type="entry name" value="Dimeric alpha+beta barrel"/>
    <property type="match status" value="1"/>
</dbReference>
<sequence>MAKIEWIVMIFDKPGADRTAVRPQHVADIPETVNSGVVTSAGAIYKDVEKTQFAGSTFHLMAESKEEIAEILKKDIYYESGIWDIDSIVAYPLGIAVRMPKPMAGVKM</sequence>
<reference evidence="2" key="1">
    <citation type="journal article" date="2018" name="Nat. Microbiol.">
        <title>Leveraging single-cell genomics to expand the fungal tree of life.</title>
        <authorList>
            <person name="Ahrendt S.R."/>
            <person name="Quandt C.A."/>
            <person name="Ciobanu D."/>
            <person name="Clum A."/>
            <person name="Salamov A."/>
            <person name="Andreopoulos B."/>
            <person name="Cheng J.F."/>
            <person name="Woyke T."/>
            <person name="Pelin A."/>
            <person name="Henrissat B."/>
            <person name="Reynolds N.K."/>
            <person name="Benny G.L."/>
            <person name="Smith M.E."/>
            <person name="James T.Y."/>
            <person name="Grigoriev I.V."/>
        </authorList>
    </citation>
    <scope>NUCLEOTIDE SEQUENCE [LARGE SCALE GENOMIC DNA]</scope>
    <source>
        <strain evidence="2">Baker2002</strain>
    </source>
</reference>
<evidence type="ECO:0000313" key="2">
    <source>
        <dbReference type="Proteomes" id="UP000268321"/>
    </source>
</evidence>
<dbReference type="InterPro" id="IPR011008">
    <property type="entry name" value="Dimeric_a/b-barrel"/>
</dbReference>
<gene>
    <name evidence="1" type="ORF">METBISCDRAFT_24652</name>
</gene>
<dbReference type="PANTHER" id="PTHR33606:SF3">
    <property type="entry name" value="PROTEIN YCII"/>
    <property type="match status" value="1"/>
</dbReference>
<accession>A0A4P9Z8V5</accession>
<keyword evidence="2" id="KW-1185">Reference proteome</keyword>
<protein>
    <recommendedName>
        <fullName evidence="3">YCII-related domain-containing protein</fullName>
    </recommendedName>
</protein>
<dbReference type="Proteomes" id="UP000268321">
    <property type="component" value="Unassembled WGS sequence"/>
</dbReference>
<dbReference type="Gene3D" id="3.30.70.1060">
    <property type="entry name" value="Dimeric alpha+beta barrel"/>
    <property type="match status" value="1"/>
</dbReference>
<name>A0A4P9Z8V5_9ASCO</name>
<evidence type="ECO:0000313" key="1">
    <source>
        <dbReference type="EMBL" id="RKP28978.1"/>
    </source>
</evidence>
<organism evidence="1 2">
    <name type="scientific">Metschnikowia bicuspidata</name>
    <dbReference type="NCBI Taxonomy" id="27322"/>
    <lineage>
        <taxon>Eukaryota</taxon>
        <taxon>Fungi</taxon>
        <taxon>Dikarya</taxon>
        <taxon>Ascomycota</taxon>
        <taxon>Saccharomycotina</taxon>
        <taxon>Pichiomycetes</taxon>
        <taxon>Metschnikowiaceae</taxon>
        <taxon>Metschnikowia</taxon>
    </lineage>
</organism>
<dbReference type="EMBL" id="ML004526">
    <property type="protein sequence ID" value="RKP28978.1"/>
    <property type="molecule type" value="Genomic_DNA"/>
</dbReference>
<dbReference type="AlphaFoldDB" id="A0A4P9Z8V5"/>
<dbReference type="OrthoDB" id="5519740at2759"/>
<evidence type="ECO:0008006" key="3">
    <source>
        <dbReference type="Google" id="ProtNLM"/>
    </source>
</evidence>